<evidence type="ECO:0000256" key="3">
    <source>
        <dbReference type="ARBA" id="ARBA00023110"/>
    </source>
</evidence>
<dbReference type="InterPro" id="IPR000774">
    <property type="entry name" value="PPIase_FKBP_N"/>
</dbReference>
<evidence type="ECO:0000256" key="5">
    <source>
        <dbReference type="PROSITE-ProRule" id="PRU00277"/>
    </source>
</evidence>
<comment type="caution">
    <text evidence="9">The sequence shown here is derived from an EMBL/GenBank/DDBJ whole genome shotgun (WGS) entry which is preliminary data.</text>
</comment>
<keyword evidence="7" id="KW-0732">Signal</keyword>
<dbReference type="Gene3D" id="1.10.287.460">
    <property type="entry name" value="Peptidyl-prolyl cis-trans isomerase, FKBP-type, N-terminal domain"/>
    <property type="match status" value="1"/>
</dbReference>
<name>A0A5A9XMN1_9BACT</name>
<dbReference type="AlphaFoldDB" id="A0A5A9XMN1"/>
<dbReference type="PANTHER" id="PTHR43811">
    <property type="entry name" value="FKBP-TYPE PEPTIDYL-PROLYL CIS-TRANS ISOMERASE FKPA"/>
    <property type="match status" value="1"/>
</dbReference>
<reference evidence="9 10" key="1">
    <citation type="submission" date="2019-04" db="EMBL/GenBank/DDBJ databases">
        <title>Geobacter ruber sp. nov., ferric-reducing bacteria isolated from paddy soil.</title>
        <authorList>
            <person name="Xu Z."/>
            <person name="Masuda Y."/>
            <person name="Itoh H."/>
            <person name="Senoo K."/>
        </authorList>
    </citation>
    <scope>NUCLEOTIDE SEQUENCE [LARGE SCALE GENOMIC DNA]</scope>
    <source>
        <strain evidence="9 10">Red88</strain>
    </source>
</reference>
<dbReference type="Pfam" id="PF01346">
    <property type="entry name" value="FKBP_N"/>
    <property type="match status" value="1"/>
</dbReference>
<dbReference type="GO" id="GO:0003755">
    <property type="term" value="F:peptidyl-prolyl cis-trans isomerase activity"/>
    <property type="evidence" value="ECO:0007669"/>
    <property type="project" value="UniProtKB-UniRule"/>
</dbReference>
<keyword evidence="4 5" id="KW-0413">Isomerase</keyword>
<evidence type="ECO:0000256" key="7">
    <source>
        <dbReference type="SAM" id="SignalP"/>
    </source>
</evidence>
<dbReference type="PROSITE" id="PS50059">
    <property type="entry name" value="FKBP_PPIASE"/>
    <property type="match status" value="1"/>
</dbReference>
<evidence type="ECO:0000313" key="10">
    <source>
        <dbReference type="Proteomes" id="UP000324298"/>
    </source>
</evidence>
<feature type="chain" id="PRO_5022849486" description="Peptidyl-prolyl cis-trans isomerase" evidence="7">
    <location>
        <begin position="20"/>
        <end position="220"/>
    </location>
</feature>
<evidence type="ECO:0000259" key="8">
    <source>
        <dbReference type="PROSITE" id="PS50059"/>
    </source>
</evidence>
<organism evidence="9 10">
    <name type="scientific">Oryzomonas rubra</name>
    <dbReference type="NCBI Taxonomy" id="2509454"/>
    <lineage>
        <taxon>Bacteria</taxon>
        <taxon>Pseudomonadati</taxon>
        <taxon>Thermodesulfobacteriota</taxon>
        <taxon>Desulfuromonadia</taxon>
        <taxon>Geobacterales</taxon>
        <taxon>Geobacteraceae</taxon>
        <taxon>Oryzomonas</taxon>
    </lineage>
</organism>
<keyword evidence="10" id="KW-1185">Reference proteome</keyword>
<dbReference type="InterPro" id="IPR036944">
    <property type="entry name" value="PPIase_FKBP_N_sf"/>
</dbReference>
<dbReference type="InterPro" id="IPR001179">
    <property type="entry name" value="PPIase_FKBP_dom"/>
</dbReference>
<keyword evidence="3 5" id="KW-0697">Rotamase</keyword>
<comment type="catalytic activity">
    <reaction evidence="1 5 6">
        <text>[protein]-peptidylproline (omega=180) = [protein]-peptidylproline (omega=0)</text>
        <dbReference type="Rhea" id="RHEA:16237"/>
        <dbReference type="Rhea" id="RHEA-COMP:10747"/>
        <dbReference type="Rhea" id="RHEA-COMP:10748"/>
        <dbReference type="ChEBI" id="CHEBI:83833"/>
        <dbReference type="ChEBI" id="CHEBI:83834"/>
        <dbReference type="EC" id="5.2.1.8"/>
    </reaction>
</comment>
<dbReference type="FunFam" id="3.10.50.40:FF:000006">
    <property type="entry name" value="Peptidyl-prolyl cis-trans isomerase"/>
    <property type="match status" value="1"/>
</dbReference>
<dbReference type="EMBL" id="SRSD01000003">
    <property type="protein sequence ID" value="KAA0893488.1"/>
    <property type="molecule type" value="Genomic_DNA"/>
</dbReference>
<evidence type="ECO:0000313" key="9">
    <source>
        <dbReference type="EMBL" id="KAA0893488.1"/>
    </source>
</evidence>
<sequence>MRRLFLAILVTLIALPAFAAEAPQTEEQKTMYAIGLIVARQLSVFNLTPAELDLVKQGLADGITGAKPLVDVDVYQKKTQELATARRNARGEKQAAAAQEFLAKAAKEKGAVTTKTGIVYQPLKEGNGVSPTASDKVKVHYRGTLIDGTEFDSSYKRGEPAEFPLSGVIACWTEGVQMMKTGGKAKLVCPAATAYGERGAGPIPANAALVFEIELLGVTK</sequence>
<dbReference type="OrthoDB" id="9812109at2"/>
<proteinExistence type="inferred from homology"/>
<dbReference type="SUPFAM" id="SSF54534">
    <property type="entry name" value="FKBP-like"/>
    <property type="match status" value="1"/>
</dbReference>
<dbReference type="Proteomes" id="UP000324298">
    <property type="component" value="Unassembled WGS sequence"/>
</dbReference>
<dbReference type="RefSeq" id="WP_149306803.1">
    <property type="nucleotide sequence ID" value="NZ_SRSD01000003.1"/>
</dbReference>
<accession>A0A5A9XMN1</accession>
<feature type="signal peptide" evidence="7">
    <location>
        <begin position="1"/>
        <end position="19"/>
    </location>
</feature>
<dbReference type="PANTHER" id="PTHR43811:SF19">
    <property type="entry name" value="39 KDA FK506-BINDING NUCLEAR PROTEIN"/>
    <property type="match status" value="1"/>
</dbReference>
<feature type="domain" description="PPIase FKBP-type" evidence="8">
    <location>
        <begin position="134"/>
        <end position="219"/>
    </location>
</feature>
<comment type="similarity">
    <text evidence="2 6">Belongs to the FKBP-type PPIase family.</text>
</comment>
<protein>
    <recommendedName>
        <fullName evidence="6">Peptidyl-prolyl cis-trans isomerase</fullName>
        <ecNumber evidence="6">5.2.1.8</ecNumber>
    </recommendedName>
</protein>
<dbReference type="EC" id="5.2.1.8" evidence="6"/>
<dbReference type="InterPro" id="IPR046357">
    <property type="entry name" value="PPIase_dom_sf"/>
</dbReference>
<gene>
    <name evidence="9" type="ORF">ET418_06690</name>
</gene>
<dbReference type="Gene3D" id="3.10.50.40">
    <property type="match status" value="1"/>
</dbReference>
<dbReference type="GO" id="GO:0006457">
    <property type="term" value="P:protein folding"/>
    <property type="evidence" value="ECO:0007669"/>
    <property type="project" value="InterPro"/>
</dbReference>
<dbReference type="Pfam" id="PF00254">
    <property type="entry name" value="FKBP_C"/>
    <property type="match status" value="1"/>
</dbReference>
<evidence type="ECO:0000256" key="4">
    <source>
        <dbReference type="ARBA" id="ARBA00023235"/>
    </source>
</evidence>
<evidence type="ECO:0000256" key="1">
    <source>
        <dbReference type="ARBA" id="ARBA00000971"/>
    </source>
</evidence>
<evidence type="ECO:0000256" key="2">
    <source>
        <dbReference type="ARBA" id="ARBA00006577"/>
    </source>
</evidence>
<evidence type="ECO:0000256" key="6">
    <source>
        <dbReference type="RuleBase" id="RU003915"/>
    </source>
</evidence>